<reference evidence="2 3" key="1">
    <citation type="journal article" date="2019" name="Sci. Rep.">
        <title>Orb-weaving spider Araneus ventricosus genome elucidates the spidroin gene catalogue.</title>
        <authorList>
            <person name="Kono N."/>
            <person name="Nakamura H."/>
            <person name="Ohtoshi R."/>
            <person name="Moran D.A.P."/>
            <person name="Shinohara A."/>
            <person name="Yoshida Y."/>
            <person name="Fujiwara M."/>
            <person name="Mori M."/>
            <person name="Tomita M."/>
            <person name="Arakawa K."/>
        </authorList>
    </citation>
    <scope>NUCLEOTIDE SEQUENCE [LARGE SCALE GENOMIC DNA]</scope>
</reference>
<accession>A0A4Y2M389</accession>
<protein>
    <submittedName>
        <fullName evidence="2">Uncharacterized protein</fullName>
    </submittedName>
</protein>
<feature type="region of interest" description="Disordered" evidence="1">
    <location>
        <begin position="50"/>
        <end position="70"/>
    </location>
</feature>
<dbReference type="Proteomes" id="UP000499080">
    <property type="component" value="Unassembled WGS sequence"/>
</dbReference>
<keyword evidence="3" id="KW-1185">Reference proteome</keyword>
<evidence type="ECO:0000313" key="2">
    <source>
        <dbReference type="EMBL" id="GBN21431.1"/>
    </source>
</evidence>
<dbReference type="EMBL" id="BGPR01006733">
    <property type="protein sequence ID" value="GBN21431.1"/>
    <property type="molecule type" value="Genomic_DNA"/>
</dbReference>
<proteinExistence type="predicted"/>
<comment type="caution">
    <text evidence="2">The sequence shown here is derived from an EMBL/GenBank/DDBJ whole genome shotgun (WGS) entry which is preliminary data.</text>
</comment>
<dbReference type="AlphaFoldDB" id="A0A4Y2M389"/>
<sequence>PSTAVGKDGICIGVTQSGRPFAEGHLPFALPQPIQGGGMNSSAFRPRLRRIPAPQNDESTSVKSPVWWNF</sequence>
<evidence type="ECO:0000313" key="3">
    <source>
        <dbReference type="Proteomes" id="UP000499080"/>
    </source>
</evidence>
<gene>
    <name evidence="2" type="ORF">AVEN_138784_1</name>
</gene>
<name>A0A4Y2M389_ARAVE</name>
<feature type="non-terminal residue" evidence="2">
    <location>
        <position position="1"/>
    </location>
</feature>
<evidence type="ECO:0000256" key="1">
    <source>
        <dbReference type="SAM" id="MobiDB-lite"/>
    </source>
</evidence>
<organism evidence="2 3">
    <name type="scientific">Araneus ventricosus</name>
    <name type="common">Orbweaver spider</name>
    <name type="synonym">Epeira ventricosa</name>
    <dbReference type="NCBI Taxonomy" id="182803"/>
    <lineage>
        <taxon>Eukaryota</taxon>
        <taxon>Metazoa</taxon>
        <taxon>Ecdysozoa</taxon>
        <taxon>Arthropoda</taxon>
        <taxon>Chelicerata</taxon>
        <taxon>Arachnida</taxon>
        <taxon>Araneae</taxon>
        <taxon>Araneomorphae</taxon>
        <taxon>Entelegynae</taxon>
        <taxon>Araneoidea</taxon>
        <taxon>Araneidae</taxon>
        <taxon>Araneus</taxon>
    </lineage>
</organism>